<organism evidence="1 2">
    <name type="scientific">Legionella massiliensis</name>
    <dbReference type="NCBI Taxonomy" id="1034943"/>
    <lineage>
        <taxon>Bacteria</taxon>
        <taxon>Pseudomonadati</taxon>
        <taxon>Pseudomonadota</taxon>
        <taxon>Gammaproteobacteria</taxon>
        <taxon>Legionellales</taxon>
        <taxon>Legionellaceae</taxon>
        <taxon>Legionella</taxon>
    </lineage>
</organism>
<dbReference type="Proteomes" id="UP000044071">
    <property type="component" value="Unassembled WGS sequence"/>
</dbReference>
<reference evidence="1 2" key="1">
    <citation type="submission" date="2014-06" db="EMBL/GenBank/DDBJ databases">
        <authorList>
            <person name="Urmite Genomes Urmite Genomes"/>
        </authorList>
    </citation>
    <scope>NUCLEOTIDE SEQUENCE [LARGE SCALE GENOMIC DNA]</scope>
</reference>
<proteinExistence type="predicted"/>
<dbReference type="EMBL" id="CCSB01000001">
    <property type="protein sequence ID" value="CDZ76946.1"/>
    <property type="molecule type" value="Genomic_DNA"/>
</dbReference>
<accession>A0A078KVC5</accession>
<gene>
    <name evidence="1" type="ORF">BN59_01225</name>
</gene>
<name>A0A078KVC5_9GAMM</name>
<dbReference type="AlphaFoldDB" id="A0A078KVC5"/>
<protein>
    <submittedName>
        <fullName evidence="1">Uncharacterized protein</fullName>
    </submittedName>
</protein>
<sequence length="686" mass="78515">MDSHYINLLKETIMTVHVFIGAGPANLHRALKIKRIDPKAKIVIIDDRLRPEHKDIDRVRARANIFRFENEDVTAKLLADGINQEKLLGLMHQRQFSVRQGFQHHDDKVFSSKPFSQIQIRDLQLILIDTLCEDEANPPLLIKKKLDVDSNEAIQREVAMVLYNNRASLEGIDEENDIKIHVATGALHDDDQQAQIVYPEKIKVQVNGATDDVKAMPVTPLHGTTTFVITGKLSCDQLRRNQRSLDLTPWQEPLAAFGWHLVRPPRIRVFYANDILYIGAEIPAAMNGMEDKNAYELAITDYTRKIASLVFPDLDIASLPVNPYLRSRFPTPRGERGVVIHAAHQQSLQWGEGQLEADVSIMHHGDSRYLPHYQTGSGFVTGFLQNELYAEIYSRNNFADLIEWASAKDNAFHMDAAKVIDSYMALADMDEKRAVELFQAELFMTYSREIIEENKRKVGRYFNALHSQELNALNDKFPDLLEVFNRHGEGNYKHYSLSDFKGPDYKLAVIRLLKANNIGFLREVLPTILNKDFSRVRNSDLLKIRDMHVLDYERNIVVDSQETDVFTKAMQQLANSNFADLTDKVETIANLFETNKEIHCRAAISFFKSKHSVTIHKYAKDLRELVGSYHNNPEMLKSHVLSKTMKFHDKLTEGSSRRTLDYLLQVVDQEFLQEQAVNLAAATQHA</sequence>
<dbReference type="eggNOG" id="ENOG5030XIX">
    <property type="taxonomic scope" value="Bacteria"/>
</dbReference>
<evidence type="ECO:0000313" key="1">
    <source>
        <dbReference type="EMBL" id="CDZ76946.1"/>
    </source>
</evidence>
<keyword evidence="2" id="KW-1185">Reference proteome</keyword>
<dbReference type="OrthoDB" id="5652630at2"/>
<evidence type="ECO:0000313" key="2">
    <source>
        <dbReference type="Proteomes" id="UP000044071"/>
    </source>
</evidence>